<evidence type="ECO:0000256" key="1">
    <source>
        <dbReference type="SAM" id="SignalP"/>
    </source>
</evidence>
<dbReference type="EMBL" id="VCLA01000200">
    <property type="protein sequence ID" value="MQT05286.1"/>
    <property type="molecule type" value="Genomic_DNA"/>
</dbReference>
<dbReference type="SUPFAM" id="SSF110296">
    <property type="entry name" value="Oligoxyloglucan reducing end-specific cellobiohydrolase"/>
    <property type="match status" value="1"/>
</dbReference>
<dbReference type="OrthoDB" id="9764804at2"/>
<dbReference type="InterPro" id="IPR054817">
    <property type="entry name" value="Glycosyl_F510_1955-like"/>
</dbReference>
<protein>
    <submittedName>
        <fullName evidence="2">Exo-alpha-sialidase</fullName>
    </submittedName>
</protein>
<feature type="chain" id="PRO_5038667733" evidence="1">
    <location>
        <begin position="26"/>
        <end position="297"/>
    </location>
</feature>
<dbReference type="Proteomes" id="UP000419138">
    <property type="component" value="Unassembled WGS sequence"/>
</dbReference>
<keyword evidence="3" id="KW-1185">Reference proteome</keyword>
<name>A0A646KWA0_STRJU</name>
<reference evidence="2 3" key="1">
    <citation type="submission" date="2019-05" db="EMBL/GenBank/DDBJ databases">
        <title>Comparative genomics and metabolomics analyses of clavulanic acid producing Streptomyces species provides insight into specialized metabolism and evolution of beta-lactam biosynthetic gene clusters.</title>
        <authorList>
            <person name="Moore M.A."/>
            <person name="Cruz-Morales P."/>
            <person name="Barona Gomez F."/>
            <person name="Kapil T."/>
        </authorList>
    </citation>
    <scope>NUCLEOTIDE SEQUENCE [LARGE SCALE GENOMIC DNA]</scope>
    <source>
        <strain evidence="2 3">NRRL 5741</strain>
    </source>
</reference>
<gene>
    <name evidence="2" type="ORF">FF041_35840</name>
</gene>
<feature type="signal peptide" evidence="1">
    <location>
        <begin position="1"/>
        <end position="25"/>
    </location>
</feature>
<dbReference type="RefSeq" id="WP_153526595.1">
    <property type="nucleotide sequence ID" value="NZ_JBEPDZ010000052.1"/>
</dbReference>
<dbReference type="PROSITE" id="PS51257">
    <property type="entry name" value="PROKAR_LIPOPROTEIN"/>
    <property type="match status" value="1"/>
</dbReference>
<dbReference type="NCBIfam" id="NF045728">
    <property type="entry name" value="glycosyl_F510_1955"/>
    <property type="match status" value="1"/>
</dbReference>
<evidence type="ECO:0000313" key="3">
    <source>
        <dbReference type="Proteomes" id="UP000419138"/>
    </source>
</evidence>
<dbReference type="Gene3D" id="2.130.10.10">
    <property type="entry name" value="YVTN repeat-like/Quinoprotein amine dehydrogenase"/>
    <property type="match status" value="2"/>
</dbReference>
<sequence>MKKRHSLISASAAVLTLTLALSACSNDGSDGGDGGGDGAGHSSGARISHIHGVGIDPLDGKLYVATHDGVYTPDKKGAPQLVGDRKDDFMGFTIAGKGRFLASGHPAPGRDAPANLGLIESTDSGVSWKDRSLTGEVDFHSLEYAHDTIYGYDSTNGLLRVSENGERWEKRAELTALDIAVSPDDPDTVLATTESGLVRSTDGGRTFGEGAQPVTAFVSWAAKDALYGVDPAGKLSRSADGGKSWKETGTVPGGAPQALTAIDAKRLIAATQDGVYESKDGGRTFAKRLDVASGGGH</sequence>
<organism evidence="2 3">
    <name type="scientific">Streptomyces jumonjinensis</name>
    <dbReference type="NCBI Taxonomy" id="1945"/>
    <lineage>
        <taxon>Bacteria</taxon>
        <taxon>Bacillati</taxon>
        <taxon>Actinomycetota</taxon>
        <taxon>Actinomycetes</taxon>
        <taxon>Kitasatosporales</taxon>
        <taxon>Streptomycetaceae</taxon>
        <taxon>Streptomyces</taxon>
    </lineage>
</organism>
<evidence type="ECO:0000313" key="2">
    <source>
        <dbReference type="EMBL" id="MQT05286.1"/>
    </source>
</evidence>
<comment type="caution">
    <text evidence="2">The sequence shown here is derived from an EMBL/GenBank/DDBJ whole genome shotgun (WGS) entry which is preliminary data.</text>
</comment>
<dbReference type="AlphaFoldDB" id="A0A646KWA0"/>
<proteinExistence type="predicted"/>
<dbReference type="InterPro" id="IPR015943">
    <property type="entry name" value="WD40/YVTN_repeat-like_dom_sf"/>
</dbReference>
<accession>A0A646KWA0</accession>
<keyword evidence="1" id="KW-0732">Signal</keyword>